<dbReference type="RefSeq" id="WP_119658063.1">
    <property type="nucleotide sequence ID" value="NZ_QUAL01000007.1"/>
</dbReference>
<feature type="transmembrane region" description="Helical" evidence="1">
    <location>
        <begin position="106"/>
        <end position="129"/>
    </location>
</feature>
<keyword evidence="1" id="KW-0812">Transmembrane</keyword>
<dbReference type="PROSITE" id="PS51318">
    <property type="entry name" value="TAT"/>
    <property type="match status" value="1"/>
</dbReference>
<gene>
    <name evidence="2" type="ORF">DY240_00720</name>
</gene>
<keyword evidence="1" id="KW-0472">Membrane</keyword>
<dbReference type="InterPro" id="IPR045713">
    <property type="entry name" value="DUF6069"/>
</dbReference>
<dbReference type="AlphaFoldDB" id="A0A418KXE7"/>
<evidence type="ECO:0000256" key="1">
    <source>
        <dbReference type="SAM" id="Phobius"/>
    </source>
</evidence>
<sequence length="141" mass="14240">MTTNETTARRRAVLAVAGATAAATLPWAVAVIAGADLEVTTAGVTMDVGLALVLSGALTMSLAGWGLLVWLGRRTGDARRVWTGVALTVLVLSLSGPLMADADGDAKVYLMLMHLAVGAVLIPGLRAALGRSGASRTSVTG</sequence>
<evidence type="ECO:0000313" key="3">
    <source>
        <dbReference type="Proteomes" id="UP000284057"/>
    </source>
</evidence>
<dbReference type="EMBL" id="QUAL01000007">
    <property type="protein sequence ID" value="RIQ37416.1"/>
    <property type="molecule type" value="Genomic_DNA"/>
</dbReference>
<dbReference type="Pfam" id="PF19545">
    <property type="entry name" value="DUF6069"/>
    <property type="match status" value="1"/>
</dbReference>
<keyword evidence="1" id="KW-1133">Transmembrane helix</keyword>
<dbReference type="InterPro" id="IPR006311">
    <property type="entry name" value="TAT_signal"/>
</dbReference>
<dbReference type="Proteomes" id="UP000284057">
    <property type="component" value="Unassembled WGS sequence"/>
</dbReference>
<name>A0A418KXE7_9ACTN</name>
<reference evidence="2 3" key="1">
    <citation type="submission" date="2018-09" db="EMBL/GenBank/DDBJ databases">
        <title>Isolation, diversity and antifungal activity of actinobacteria from wheat.</title>
        <authorList>
            <person name="Han C."/>
        </authorList>
    </citation>
    <scope>NUCLEOTIDE SEQUENCE [LARGE SCALE GENOMIC DNA]</scope>
    <source>
        <strain evidence="2 3">NEAU-YY265</strain>
    </source>
</reference>
<feature type="transmembrane region" description="Helical" evidence="1">
    <location>
        <begin position="12"/>
        <end position="33"/>
    </location>
</feature>
<feature type="transmembrane region" description="Helical" evidence="1">
    <location>
        <begin position="48"/>
        <end position="69"/>
    </location>
</feature>
<evidence type="ECO:0000313" key="2">
    <source>
        <dbReference type="EMBL" id="RIQ37416.1"/>
    </source>
</evidence>
<comment type="caution">
    <text evidence="2">The sequence shown here is derived from an EMBL/GenBank/DDBJ whole genome shotgun (WGS) entry which is preliminary data.</text>
</comment>
<accession>A0A418KXE7</accession>
<keyword evidence="3" id="KW-1185">Reference proteome</keyword>
<proteinExistence type="predicted"/>
<dbReference type="OrthoDB" id="5008026at2"/>
<protein>
    <submittedName>
        <fullName evidence="2">Uncharacterized protein</fullName>
    </submittedName>
</protein>
<organism evidence="2 3">
    <name type="scientific">Jiangella rhizosphaerae</name>
    <dbReference type="NCBI Taxonomy" id="2293569"/>
    <lineage>
        <taxon>Bacteria</taxon>
        <taxon>Bacillati</taxon>
        <taxon>Actinomycetota</taxon>
        <taxon>Actinomycetes</taxon>
        <taxon>Jiangellales</taxon>
        <taxon>Jiangellaceae</taxon>
        <taxon>Jiangella</taxon>
    </lineage>
</organism>
<feature type="transmembrane region" description="Helical" evidence="1">
    <location>
        <begin position="81"/>
        <end position="100"/>
    </location>
</feature>